<dbReference type="FunFam" id="3.40.50.1000:FF:000155">
    <property type="entry name" value="Putative magnesium dependent phosphatase"/>
    <property type="match status" value="1"/>
</dbReference>
<dbReference type="NCBIfam" id="TIGR01681">
    <property type="entry name" value="HAD-SF-IIIC"/>
    <property type="match status" value="1"/>
</dbReference>
<dbReference type="InterPro" id="IPR010033">
    <property type="entry name" value="HAD_SF_ppase_IIIC"/>
</dbReference>
<dbReference type="NCBIfam" id="TIGR01685">
    <property type="entry name" value="MDP-1"/>
    <property type="match status" value="1"/>
</dbReference>
<evidence type="ECO:0000313" key="3">
    <source>
        <dbReference type="Proteomes" id="UP001187682"/>
    </source>
</evidence>
<dbReference type="PANTHER" id="PTHR17901:SF14">
    <property type="entry name" value="MAGNESIUM-DEPENDENT PHOSPHATASE 1"/>
    <property type="match status" value="1"/>
</dbReference>
<dbReference type="SFLD" id="SFLDG01129">
    <property type="entry name" value="C1.5:_HAD__Beta-PGM__Phosphata"/>
    <property type="match status" value="1"/>
</dbReference>
<name>A0AAE8MS05_9PEZI</name>
<gene>
    <name evidence="2" type="ORF">DNG_01518</name>
</gene>
<dbReference type="InterPro" id="IPR010036">
    <property type="entry name" value="MDP_1_eu_arc"/>
</dbReference>
<dbReference type="SUPFAM" id="SSF56784">
    <property type="entry name" value="HAD-like"/>
    <property type="match status" value="1"/>
</dbReference>
<dbReference type="SFLD" id="SFLDG01131">
    <property type="entry name" value="C1.5.2:_MDP_Like"/>
    <property type="match status" value="1"/>
</dbReference>
<accession>A0AAE8MS05</accession>
<reference evidence="2" key="1">
    <citation type="submission" date="2018-03" db="EMBL/GenBank/DDBJ databases">
        <authorList>
            <person name="Guldener U."/>
        </authorList>
    </citation>
    <scope>NUCLEOTIDE SEQUENCE</scope>
</reference>
<proteinExistence type="predicted"/>
<dbReference type="GO" id="GO:0003993">
    <property type="term" value="F:acid phosphatase activity"/>
    <property type="evidence" value="ECO:0007669"/>
    <property type="project" value="TreeGrafter"/>
</dbReference>
<dbReference type="SFLD" id="SFLDS00003">
    <property type="entry name" value="Haloacid_Dehalogenase"/>
    <property type="match status" value="1"/>
</dbReference>
<feature type="compositionally biased region" description="Polar residues" evidence="1">
    <location>
        <begin position="7"/>
        <end position="17"/>
    </location>
</feature>
<dbReference type="CDD" id="cd07501">
    <property type="entry name" value="HAD_MDP-1_like"/>
    <property type="match status" value="1"/>
</dbReference>
<dbReference type="InterPro" id="IPR036412">
    <property type="entry name" value="HAD-like_sf"/>
</dbReference>
<dbReference type="Gene3D" id="3.40.50.1000">
    <property type="entry name" value="HAD superfamily/HAD-like"/>
    <property type="match status" value="1"/>
</dbReference>
<keyword evidence="3" id="KW-1185">Reference proteome</keyword>
<dbReference type="Proteomes" id="UP001187682">
    <property type="component" value="Unassembled WGS sequence"/>
</dbReference>
<dbReference type="Pfam" id="PF12689">
    <property type="entry name" value="Acid_PPase"/>
    <property type="match status" value="1"/>
</dbReference>
<dbReference type="InterPro" id="IPR035679">
    <property type="entry name" value="MDP-1_euk"/>
</dbReference>
<protein>
    <submittedName>
        <fullName evidence="2">Related to magnesium dependent phosphatase</fullName>
    </submittedName>
</protein>
<evidence type="ECO:0000313" key="2">
    <source>
        <dbReference type="EMBL" id="SPN98474.1"/>
    </source>
</evidence>
<dbReference type="AlphaFoldDB" id="A0AAE8MS05"/>
<sequence length="211" mass="23886">MMKKFTRQLTNPSTPSLPSYIPASLTPPSPLPRLIVFDLDYTLWPFWVDTHPLPPFRPSADHTSASDRAGETYAFYPDSPAILLALTTHLSVKVAAASRTHAPDRARELLKMLWVYAPEDASGAQKKEKPRKAIDFFDAGMEIYPGSKMGHFENLRKKTGVEFTDMLFFDDESRNAEVESLGVTMWLVKDGMSWEELENGVGEWRKRRGHA</sequence>
<feature type="region of interest" description="Disordered" evidence="1">
    <location>
        <begin position="1"/>
        <end position="22"/>
    </location>
</feature>
<dbReference type="InterPro" id="IPR023214">
    <property type="entry name" value="HAD_sf"/>
</dbReference>
<organism evidence="2 3">
    <name type="scientific">Cephalotrichum gorgonifer</name>
    <dbReference type="NCBI Taxonomy" id="2041049"/>
    <lineage>
        <taxon>Eukaryota</taxon>
        <taxon>Fungi</taxon>
        <taxon>Dikarya</taxon>
        <taxon>Ascomycota</taxon>
        <taxon>Pezizomycotina</taxon>
        <taxon>Sordariomycetes</taxon>
        <taxon>Hypocreomycetidae</taxon>
        <taxon>Microascales</taxon>
        <taxon>Microascaceae</taxon>
        <taxon>Cephalotrichum</taxon>
    </lineage>
</organism>
<dbReference type="EMBL" id="ONZQ02000002">
    <property type="protein sequence ID" value="SPN98474.1"/>
    <property type="molecule type" value="Genomic_DNA"/>
</dbReference>
<evidence type="ECO:0000256" key="1">
    <source>
        <dbReference type="SAM" id="MobiDB-lite"/>
    </source>
</evidence>
<dbReference type="PANTHER" id="PTHR17901">
    <property type="entry name" value="MAGNESIUM-DEPENDENT PHOSPHATASE 1 MDP1"/>
    <property type="match status" value="1"/>
</dbReference>
<comment type="caution">
    <text evidence="2">The sequence shown here is derived from an EMBL/GenBank/DDBJ whole genome shotgun (WGS) entry which is preliminary data.</text>
</comment>